<dbReference type="Gene3D" id="3.50.30.80">
    <property type="entry name" value="IlvD/EDD C-terminal domain-like"/>
    <property type="match status" value="1"/>
</dbReference>
<keyword evidence="5" id="KW-0479">Metal-binding</keyword>
<feature type="domain" description="Dihydroxy-acid/6-phosphogluconate dehydratase N-terminal" evidence="16">
    <location>
        <begin position="38"/>
        <end position="353"/>
    </location>
</feature>
<evidence type="ECO:0000256" key="15">
    <source>
        <dbReference type="ARBA" id="ARBA00034078"/>
    </source>
</evidence>
<dbReference type="Pfam" id="PF00920">
    <property type="entry name" value="ILVD_EDD_N"/>
    <property type="match status" value="1"/>
</dbReference>
<comment type="cofactor">
    <cofactor evidence="1">
        <name>Mg(2+)</name>
        <dbReference type="ChEBI" id="CHEBI:18420"/>
    </cofactor>
</comment>
<protein>
    <recommendedName>
        <fullName evidence="14">dihydroxy-acid dehydratase</fullName>
        <ecNumber evidence="14">4.2.1.9</ecNumber>
    </recommendedName>
</protein>
<evidence type="ECO:0000256" key="9">
    <source>
        <dbReference type="ARBA" id="ARBA00023239"/>
    </source>
</evidence>
<dbReference type="InterPro" id="IPR056740">
    <property type="entry name" value="ILV_EDD_C"/>
</dbReference>
<dbReference type="EC" id="4.2.1.9" evidence="14"/>
<comment type="similarity">
    <text evidence="2">Belongs to the IlvD/Edd family.</text>
</comment>
<comment type="pathway">
    <text evidence="12">Amino-acid biosynthesis; L-valine biosynthesis; L-valine from pyruvate: step 3/4.</text>
</comment>
<dbReference type="InterPro" id="IPR050165">
    <property type="entry name" value="DHAD_IlvD/Edd"/>
</dbReference>
<evidence type="ECO:0000256" key="4">
    <source>
        <dbReference type="ARBA" id="ARBA00022714"/>
    </source>
</evidence>
<dbReference type="GO" id="GO:0009097">
    <property type="term" value="P:isoleucine biosynthetic process"/>
    <property type="evidence" value="ECO:0007669"/>
    <property type="project" value="UniProtKB-UniPathway"/>
</dbReference>
<keyword evidence="9" id="KW-0456">Lyase</keyword>
<name>A0A381SC30_9ZZZZ</name>
<dbReference type="InterPro" id="IPR000581">
    <property type="entry name" value="ILV_EDD_N"/>
</dbReference>
<comment type="pathway">
    <text evidence="13">Amino-acid biosynthesis; L-isoleucine biosynthesis; L-isoleucine from 2-oxobutanoate: step 3/4.</text>
</comment>
<dbReference type="PANTHER" id="PTHR21000:SF5">
    <property type="entry name" value="DIHYDROXY-ACID DEHYDRATASE, MITOCHONDRIAL"/>
    <property type="match status" value="1"/>
</dbReference>
<keyword evidence="4" id="KW-0001">2Fe-2S</keyword>
<accession>A0A381SC30</accession>
<evidence type="ECO:0000256" key="7">
    <source>
        <dbReference type="ARBA" id="ARBA00023004"/>
    </source>
</evidence>
<dbReference type="EMBL" id="UINC01002630">
    <property type="protein sequence ID" value="SUZ98703.1"/>
    <property type="molecule type" value="Genomic_DNA"/>
</dbReference>
<dbReference type="HAMAP" id="MF_00012">
    <property type="entry name" value="IlvD"/>
    <property type="match status" value="1"/>
</dbReference>
<keyword evidence="7" id="KW-0408">Iron</keyword>
<sequence>MSRLPLKSRSAALTDGPSRAPARAMLKAVGFDDEDLKRPLIGVANTWIEIGPCNFHLRQLSEQVKKGIRAAGGTPMEFNTVSISDGITMGSEGMRASLVSREVIADSIELVARGNLFDALIVLVGCDKTIPGGVMALARLDLPSLILYGGSIAPGNWEGHDVTIQDVFEAVGAHAAGRITDGQLQTLENQACPGAGACGGQFTANTMATVCEFLGISPMGSASVPATDADKDGVAEQAGRLVMDVLQRGDRARSILTREAIENAIAAVAATGGSTNAVLHLLAIAREADVTLELDDFDRINRRVPLLADLKPGGQFVATDLYRAGGITLVAKRLCDAGLLHADAKTVTGRSLGSEADQAQETTGQAVVRPLDHPIKPTGGLVVLRGNLAPDGAVVKVAGHTMIEHRGPARVFDGEEQAFAAVEQRKIRAGDVVVIRYEGPKGGPGMREMLGVTAAIVGAGLGDSVALLTDGRFSGATHGLMAGHVAPEAAQGGPIAAVRDGDVVRFDVEKRELQMEVSDEEIQARLAEWCPPAPRFEKGVMAKYAKLVTSAAMGAVTG</sequence>
<comment type="catalytic activity">
    <reaction evidence="11">
        <text>(2R)-2,3-dihydroxy-3-methylbutanoate = 3-methyl-2-oxobutanoate + H2O</text>
        <dbReference type="Rhea" id="RHEA:24809"/>
        <dbReference type="ChEBI" id="CHEBI:11851"/>
        <dbReference type="ChEBI" id="CHEBI:15377"/>
        <dbReference type="ChEBI" id="CHEBI:49072"/>
        <dbReference type="EC" id="4.2.1.9"/>
    </reaction>
    <physiologicalReaction direction="left-to-right" evidence="11">
        <dbReference type="Rhea" id="RHEA:24810"/>
    </physiologicalReaction>
</comment>
<evidence type="ECO:0000256" key="1">
    <source>
        <dbReference type="ARBA" id="ARBA00001946"/>
    </source>
</evidence>
<dbReference type="InterPro" id="IPR004404">
    <property type="entry name" value="DihydroxyA_deHydtase"/>
</dbReference>
<evidence type="ECO:0000256" key="5">
    <source>
        <dbReference type="ARBA" id="ARBA00022723"/>
    </source>
</evidence>
<evidence type="ECO:0000259" key="16">
    <source>
        <dbReference type="Pfam" id="PF00920"/>
    </source>
</evidence>
<dbReference type="Pfam" id="PF24877">
    <property type="entry name" value="ILV_EDD_C"/>
    <property type="match status" value="1"/>
</dbReference>
<evidence type="ECO:0000256" key="8">
    <source>
        <dbReference type="ARBA" id="ARBA00023014"/>
    </source>
</evidence>
<dbReference type="GO" id="GO:0046872">
    <property type="term" value="F:metal ion binding"/>
    <property type="evidence" value="ECO:0007669"/>
    <property type="project" value="UniProtKB-KW"/>
</dbReference>
<reference evidence="18" key="1">
    <citation type="submission" date="2018-05" db="EMBL/GenBank/DDBJ databases">
        <authorList>
            <person name="Lanie J.A."/>
            <person name="Ng W.-L."/>
            <person name="Kazmierczak K.M."/>
            <person name="Andrzejewski T.M."/>
            <person name="Davidsen T.M."/>
            <person name="Wayne K.J."/>
            <person name="Tettelin H."/>
            <person name="Glass J.I."/>
            <person name="Rusch D."/>
            <person name="Podicherti R."/>
            <person name="Tsui H.-C.T."/>
            <person name="Winkler M.E."/>
        </authorList>
    </citation>
    <scope>NUCLEOTIDE SEQUENCE</scope>
</reference>
<dbReference type="InterPro" id="IPR042096">
    <property type="entry name" value="Dihydro-acid_dehy_C"/>
</dbReference>
<evidence type="ECO:0000313" key="18">
    <source>
        <dbReference type="EMBL" id="SUZ98703.1"/>
    </source>
</evidence>
<keyword evidence="6" id="KW-0460">Magnesium</keyword>
<dbReference type="AlphaFoldDB" id="A0A381SC30"/>
<keyword evidence="10" id="KW-0100">Branched-chain amino acid biosynthesis</keyword>
<dbReference type="NCBIfam" id="TIGR00110">
    <property type="entry name" value="ilvD"/>
    <property type="match status" value="1"/>
</dbReference>
<proteinExistence type="inferred from homology"/>
<keyword evidence="8" id="KW-0411">Iron-sulfur</keyword>
<dbReference type="FunFam" id="3.50.30.80:FF:000001">
    <property type="entry name" value="Dihydroxy-acid dehydratase"/>
    <property type="match status" value="1"/>
</dbReference>
<evidence type="ECO:0000256" key="14">
    <source>
        <dbReference type="ARBA" id="ARBA00029490"/>
    </source>
</evidence>
<dbReference type="NCBIfam" id="NF002068">
    <property type="entry name" value="PRK00911.1"/>
    <property type="match status" value="1"/>
</dbReference>
<evidence type="ECO:0000259" key="17">
    <source>
        <dbReference type="Pfam" id="PF24877"/>
    </source>
</evidence>
<dbReference type="SUPFAM" id="SSF143975">
    <property type="entry name" value="IlvD/EDD N-terminal domain-like"/>
    <property type="match status" value="1"/>
</dbReference>
<keyword evidence="3" id="KW-0028">Amino-acid biosynthesis</keyword>
<dbReference type="PROSITE" id="PS00887">
    <property type="entry name" value="ILVD_EDD_2"/>
    <property type="match status" value="1"/>
</dbReference>
<dbReference type="InterPro" id="IPR020558">
    <property type="entry name" value="DiOHA_6PGluconate_deHydtase_CS"/>
</dbReference>
<dbReference type="SUPFAM" id="SSF52016">
    <property type="entry name" value="LeuD/IlvD-like"/>
    <property type="match status" value="1"/>
</dbReference>
<dbReference type="PANTHER" id="PTHR21000">
    <property type="entry name" value="DIHYDROXY-ACID DEHYDRATASE DAD"/>
    <property type="match status" value="1"/>
</dbReference>
<dbReference type="UniPathway" id="UPA00047">
    <property type="reaction ID" value="UER00057"/>
</dbReference>
<dbReference type="InterPro" id="IPR037237">
    <property type="entry name" value="IlvD/EDD_N"/>
</dbReference>
<feature type="domain" description="Dihydroxy-acid/6-phosphogluconate dehydratase C-terminal" evidence="17">
    <location>
        <begin position="367"/>
        <end position="555"/>
    </location>
</feature>
<organism evidence="18">
    <name type="scientific">marine metagenome</name>
    <dbReference type="NCBI Taxonomy" id="408172"/>
    <lineage>
        <taxon>unclassified sequences</taxon>
        <taxon>metagenomes</taxon>
        <taxon>ecological metagenomes</taxon>
    </lineage>
</organism>
<evidence type="ECO:0000256" key="2">
    <source>
        <dbReference type="ARBA" id="ARBA00006486"/>
    </source>
</evidence>
<dbReference type="UniPathway" id="UPA00049">
    <property type="reaction ID" value="UER00061"/>
</dbReference>
<evidence type="ECO:0000256" key="10">
    <source>
        <dbReference type="ARBA" id="ARBA00023304"/>
    </source>
</evidence>
<dbReference type="GO" id="GO:0009099">
    <property type="term" value="P:L-valine biosynthetic process"/>
    <property type="evidence" value="ECO:0007669"/>
    <property type="project" value="UniProtKB-UniPathway"/>
</dbReference>
<dbReference type="GO" id="GO:0051537">
    <property type="term" value="F:2 iron, 2 sulfur cluster binding"/>
    <property type="evidence" value="ECO:0007669"/>
    <property type="project" value="UniProtKB-KW"/>
</dbReference>
<evidence type="ECO:0000256" key="3">
    <source>
        <dbReference type="ARBA" id="ARBA00022605"/>
    </source>
</evidence>
<comment type="cofactor">
    <cofactor evidence="15">
        <name>[2Fe-2S] cluster</name>
        <dbReference type="ChEBI" id="CHEBI:190135"/>
    </cofactor>
</comment>
<evidence type="ECO:0000256" key="11">
    <source>
        <dbReference type="ARBA" id="ARBA00029304"/>
    </source>
</evidence>
<evidence type="ECO:0000256" key="6">
    <source>
        <dbReference type="ARBA" id="ARBA00022842"/>
    </source>
</evidence>
<gene>
    <name evidence="18" type="ORF">METZ01_LOCUS51557</name>
</gene>
<dbReference type="PROSITE" id="PS00886">
    <property type="entry name" value="ILVD_EDD_1"/>
    <property type="match status" value="1"/>
</dbReference>
<dbReference type="GO" id="GO:0004160">
    <property type="term" value="F:dihydroxy-acid dehydratase activity"/>
    <property type="evidence" value="ECO:0007669"/>
    <property type="project" value="UniProtKB-EC"/>
</dbReference>
<evidence type="ECO:0000256" key="12">
    <source>
        <dbReference type="ARBA" id="ARBA00029436"/>
    </source>
</evidence>
<evidence type="ECO:0000256" key="13">
    <source>
        <dbReference type="ARBA" id="ARBA00029437"/>
    </source>
</evidence>